<reference evidence="2 3" key="1">
    <citation type="submission" date="2024-07" db="EMBL/GenBank/DDBJ databases">
        <title>Section-level genome sequencing and comparative genomics of Aspergillus sections Usti and Cavernicolus.</title>
        <authorList>
            <consortium name="Lawrence Berkeley National Laboratory"/>
            <person name="Nybo J.L."/>
            <person name="Vesth T.C."/>
            <person name="Theobald S."/>
            <person name="Frisvad J.C."/>
            <person name="Larsen T.O."/>
            <person name="Kjaerboelling I."/>
            <person name="Rothschild-Mancinelli K."/>
            <person name="Lyhne E.K."/>
            <person name="Kogle M.E."/>
            <person name="Barry K."/>
            <person name="Clum A."/>
            <person name="Na H."/>
            <person name="Ledsgaard L."/>
            <person name="Lin J."/>
            <person name="Lipzen A."/>
            <person name="Kuo A."/>
            <person name="Riley R."/>
            <person name="Mondo S."/>
            <person name="Labutti K."/>
            <person name="Haridas S."/>
            <person name="Pangalinan J."/>
            <person name="Salamov A.A."/>
            <person name="Simmons B.A."/>
            <person name="Magnuson J.K."/>
            <person name="Chen J."/>
            <person name="Drula E."/>
            <person name="Henrissat B."/>
            <person name="Wiebenga A."/>
            <person name="Lubbers R.J."/>
            <person name="Gomes A.C."/>
            <person name="Macurrencykelacurrency M.R."/>
            <person name="Stajich J."/>
            <person name="Grigoriev I.V."/>
            <person name="Mortensen U.H."/>
            <person name="De Vries R.P."/>
            <person name="Baker S.E."/>
            <person name="Andersen M.R."/>
        </authorList>
    </citation>
    <scope>NUCLEOTIDE SEQUENCE [LARGE SCALE GENOMIC DNA]</scope>
    <source>
        <strain evidence="2 3">CBS 449.75</strain>
    </source>
</reference>
<dbReference type="EMBL" id="JBFXLQ010000007">
    <property type="protein sequence ID" value="KAL2869996.1"/>
    <property type="molecule type" value="Genomic_DNA"/>
</dbReference>
<dbReference type="Proteomes" id="UP001610432">
    <property type="component" value="Unassembled WGS sequence"/>
</dbReference>
<dbReference type="GeneID" id="98143482"/>
<feature type="compositionally biased region" description="Basic and acidic residues" evidence="1">
    <location>
        <begin position="31"/>
        <end position="40"/>
    </location>
</feature>
<gene>
    <name evidence="2" type="ORF">BJX67DRAFT_346270</name>
</gene>
<feature type="compositionally biased region" description="Polar residues" evidence="1">
    <location>
        <begin position="54"/>
        <end position="71"/>
    </location>
</feature>
<name>A0ABR4LZU7_9EURO</name>
<proteinExistence type="predicted"/>
<accession>A0ABR4LZU7</accession>
<comment type="caution">
    <text evidence="2">The sequence shown here is derived from an EMBL/GenBank/DDBJ whole genome shotgun (WGS) entry which is preliminary data.</text>
</comment>
<dbReference type="RefSeq" id="XP_070888975.1">
    <property type="nucleotide sequence ID" value="XM_071028410.1"/>
</dbReference>
<sequence length="71" mass="7578">MQPAPPKKNGECANGSLRPVPPPNKGQLGQEKADSGDTRRPSSPMPLGLRPRHSQLSQTTHAEQEVNPASD</sequence>
<evidence type="ECO:0000313" key="2">
    <source>
        <dbReference type="EMBL" id="KAL2869996.1"/>
    </source>
</evidence>
<evidence type="ECO:0000313" key="3">
    <source>
        <dbReference type="Proteomes" id="UP001610432"/>
    </source>
</evidence>
<feature type="region of interest" description="Disordered" evidence="1">
    <location>
        <begin position="1"/>
        <end position="71"/>
    </location>
</feature>
<evidence type="ECO:0000256" key="1">
    <source>
        <dbReference type="SAM" id="MobiDB-lite"/>
    </source>
</evidence>
<keyword evidence="3" id="KW-1185">Reference proteome</keyword>
<organism evidence="2 3">
    <name type="scientific">Aspergillus lucknowensis</name>
    <dbReference type="NCBI Taxonomy" id="176173"/>
    <lineage>
        <taxon>Eukaryota</taxon>
        <taxon>Fungi</taxon>
        <taxon>Dikarya</taxon>
        <taxon>Ascomycota</taxon>
        <taxon>Pezizomycotina</taxon>
        <taxon>Eurotiomycetes</taxon>
        <taxon>Eurotiomycetidae</taxon>
        <taxon>Eurotiales</taxon>
        <taxon>Aspergillaceae</taxon>
        <taxon>Aspergillus</taxon>
        <taxon>Aspergillus subgen. Nidulantes</taxon>
    </lineage>
</organism>
<protein>
    <submittedName>
        <fullName evidence="2">Uncharacterized protein</fullName>
    </submittedName>
</protein>